<sequence length="262" mass="30939">MATPPKRSRPGGRLKKVAVEGNIAAGKSTFVNILKQASEEWEVVPEPVARWCNVQQSSGDDCEELSTSQRSGGNVLRMMYEKPERWAFTFQTYACLSRIRAQLGALERKRGDAQNPDSCVREKFCFHHFNVHRYIFAANLYESDCMNETEWTIYQDWHDWMNKQFGSRLALDGIIYLRATPEKCLNRIYLRGRDEEQEIPIEYLEKLHYKHESWLQHRTLRTNFDYLQEIPILMLDVNEDFKGKEDRYDHMIEKVKEFLSTL</sequence>
<comment type="catalytic activity">
    <reaction evidence="11">
        <text>2'-deoxyadenosine + ATP = dAMP + ADP + H(+)</text>
        <dbReference type="Rhea" id="RHEA:23452"/>
        <dbReference type="ChEBI" id="CHEBI:15378"/>
        <dbReference type="ChEBI" id="CHEBI:17256"/>
        <dbReference type="ChEBI" id="CHEBI:30616"/>
        <dbReference type="ChEBI" id="CHEBI:58245"/>
        <dbReference type="ChEBI" id="CHEBI:456216"/>
        <dbReference type="EC" id="2.7.1.76"/>
    </reaction>
</comment>
<dbReference type="AlphaFoldDB" id="A0A3L8S430"/>
<gene>
    <name evidence="15" type="ORF">DV515_00012570</name>
</gene>
<dbReference type="InterPro" id="IPR050566">
    <property type="entry name" value="Deoxyribonucleoside_kinase"/>
</dbReference>
<evidence type="ECO:0000313" key="16">
    <source>
        <dbReference type="Proteomes" id="UP000276834"/>
    </source>
</evidence>
<dbReference type="SUPFAM" id="SSF52540">
    <property type="entry name" value="P-loop containing nucleoside triphosphate hydrolases"/>
    <property type="match status" value="1"/>
</dbReference>
<comment type="similarity">
    <text evidence="2">Belongs to the DCK/DGK family.</text>
</comment>
<comment type="subunit">
    <text evidence="3">Homodimer.</text>
</comment>
<dbReference type="InterPro" id="IPR027417">
    <property type="entry name" value="P-loop_NTPase"/>
</dbReference>
<evidence type="ECO:0000256" key="8">
    <source>
        <dbReference type="ARBA" id="ARBA00023242"/>
    </source>
</evidence>
<dbReference type="CDD" id="cd01673">
    <property type="entry name" value="dNK"/>
    <property type="match status" value="1"/>
</dbReference>
<evidence type="ECO:0000256" key="3">
    <source>
        <dbReference type="ARBA" id="ARBA00011738"/>
    </source>
</evidence>
<keyword evidence="16" id="KW-1185">Reference proteome</keyword>
<comment type="catalytic activity">
    <reaction evidence="9">
        <text>2'-deoxyguanosine + ATP = dGMP + ADP + H(+)</text>
        <dbReference type="Rhea" id="RHEA:19201"/>
        <dbReference type="ChEBI" id="CHEBI:15378"/>
        <dbReference type="ChEBI" id="CHEBI:17172"/>
        <dbReference type="ChEBI" id="CHEBI:30616"/>
        <dbReference type="ChEBI" id="CHEBI:57673"/>
        <dbReference type="ChEBI" id="CHEBI:456216"/>
        <dbReference type="EC" id="2.7.1.113"/>
    </reaction>
</comment>
<evidence type="ECO:0000256" key="6">
    <source>
        <dbReference type="ARBA" id="ARBA00022777"/>
    </source>
</evidence>
<comment type="catalytic activity">
    <reaction evidence="10">
        <text>2'-deoxycytidine + a ribonucleoside 5'-triphosphate = dCMP + a ribonucleoside 5'-diphosphate + H(+)</text>
        <dbReference type="Rhea" id="RHEA:20061"/>
        <dbReference type="ChEBI" id="CHEBI:15378"/>
        <dbReference type="ChEBI" id="CHEBI:15698"/>
        <dbReference type="ChEBI" id="CHEBI:57566"/>
        <dbReference type="ChEBI" id="CHEBI:57930"/>
        <dbReference type="ChEBI" id="CHEBI:61557"/>
        <dbReference type="EC" id="2.7.1.74"/>
    </reaction>
</comment>
<dbReference type="Proteomes" id="UP000276834">
    <property type="component" value="Unassembled WGS sequence"/>
</dbReference>
<evidence type="ECO:0000256" key="7">
    <source>
        <dbReference type="ARBA" id="ARBA00022840"/>
    </source>
</evidence>
<evidence type="ECO:0000256" key="4">
    <source>
        <dbReference type="ARBA" id="ARBA00022679"/>
    </source>
</evidence>
<keyword evidence="7 13" id="KW-0067">ATP-binding</keyword>
<evidence type="ECO:0000256" key="1">
    <source>
        <dbReference type="ARBA" id="ARBA00004123"/>
    </source>
</evidence>
<keyword evidence="4" id="KW-0808">Transferase</keyword>
<name>A0A3L8S430_CHLGU</name>
<dbReference type="GO" id="GO:0004138">
    <property type="term" value="F:deoxyguanosine kinase activity"/>
    <property type="evidence" value="ECO:0007669"/>
    <property type="project" value="UniProtKB-EC"/>
</dbReference>
<dbReference type="PANTHER" id="PTHR10513">
    <property type="entry name" value="DEOXYNUCLEOSIDE KINASE"/>
    <property type="match status" value="1"/>
</dbReference>
<feature type="domain" description="Deoxynucleoside kinase" evidence="14">
    <location>
        <begin position="18"/>
        <end position="259"/>
    </location>
</feature>
<evidence type="ECO:0000256" key="9">
    <source>
        <dbReference type="ARBA" id="ARBA00047656"/>
    </source>
</evidence>
<accession>A0A3L8S430</accession>
<dbReference type="GO" id="GO:0005739">
    <property type="term" value="C:mitochondrion"/>
    <property type="evidence" value="ECO:0007669"/>
    <property type="project" value="TreeGrafter"/>
</dbReference>
<evidence type="ECO:0000313" key="15">
    <source>
        <dbReference type="EMBL" id="RLV96744.1"/>
    </source>
</evidence>
<evidence type="ECO:0000256" key="5">
    <source>
        <dbReference type="ARBA" id="ARBA00022741"/>
    </source>
</evidence>
<keyword evidence="6" id="KW-0418">Kinase</keyword>
<dbReference type="OrthoDB" id="567086at2759"/>
<evidence type="ECO:0000256" key="12">
    <source>
        <dbReference type="PIRSR" id="PIRSR000705-1"/>
    </source>
</evidence>
<feature type="binding site" evidence="13">
    <location>
        <begin position="21"/>
        <end position="29"/>
    </location>
    <ligand>
        <name>ATP</name>
        <dbReference type="ChEBI" id="CHEBI:30616"/>
    </ligand>
</feature>
<evidence type="ECO:0000259" key="14">
    <source>
        <dbReference type="Pfam" id="PF01712"/>
    </source>
</evidence>
<dbReference type="Gene3D" id="3.40.50.300">
    <property type="entry name" value="P-loop containing nucleotide triphosphate hydrolases"/>
    <property type="match status" value="1"/>
</dbReference>
<feature type="binding site" evidence="13">
    <location>
        <begin position="239"/>
        <end position="241"/>
    </location>
    <ligand>
        <name>ATP</name>
        <dbReference type="ChEBI" id="CHEBI:30616"/>
    </ligand>
</feature>
<organism evidence="15 16">
    <name type="scientific">Chloebia gouldiae</name>
    <name type="common">Gouldian finch</name>
    <name type="synonym">Erythrura gouldiae</name>
    <dbReference type="NCBI Taxonomy" id="44316"/>
    <lineage>
        <taxon>Eukaryota</taxon>
        <taxon>Metazoa</taxon>
        <taxon>Chordata</taxon>
        <taxon>Craniata</taxon>
        <taxon>Vertebrata</taxon>
        <taxon>Euteleostomi</taxon>
        <taxon>Archelosauria</taxon>
        <taxon>Archosauria</taxon>
        <taxon>Dinosauria</taxon>
        <taxon>Saurischia</taxon>
        <taxon>Theropoda</taxon>
        <taxon>Coelurosauria</taxon>
        <taxon>Aves</taxon>
        <taxon>Neognathae</taxon>
        <taxon>Neoaves</taxon>
        <taxon>Telluraves</taxon>
        <taxon>Australaves</taxon>
        <taxon>Passeriformes</taxon>
        <taxon>Passeroidea</taxon>
        <taxon>Passeridae</taxon>
        <taxon>Chloebia</taxon>
    </lineage>
</organism>
<evidence type="ECO:0000256" key="10">
    <source>
        <dbReference type="ARBA" id="ARBA00048193"/>
    </source>
</evidence>
<proteinExistence type="inferred from homology"/>
<dbReference type="PANTHER" id="PTHR10513:SF19">
    <property type="entry name" value="DEOXYCYTIDINE KINASE"/>
    <property type="match status" value="1"/>
</dbReference>
<dbReference type="Pfam" id="PF01712">
    <property type="entry name" value="dNK"/>
    <property type="match status" value="1"/>
</dbReference>
<dbReference type="FunFam" id="3.40.50.300:FF:000461">
    <property type="entry name" value="Deoxycytidine kinase"/>
    <property type="match status" value="1"/>
</dbReference>
<comment type="subcellular location">
    <subcellularLocation>
        <location evidence="1">Nucleus</location>
    </subcellularLocation>
</comment>
<keyword evidence="8" id="KW-0539">Nucleus</keyword>
<dbReference type="GO" id="GO:0005634">
    <property type="term" value="C:nucleus"/>
    <property type="evidence" value="ECO:0007669"/>
    <property type="project" value="UniProtKB-SubCell"/>
</dbReference>
<dbReference type="STRING" id="44316.ENSEGOP00005015031"/>
<dbReference type="GO" id="GO:0004137">
    <property type="term" value="F:deoxycytidine kinase activity"/>
    <property type="evidence" value="ECO:0007669"/>
    <property type="project" value="UniProtKB-EC"/>
</dbReference>
<dbReference type="GO" id="GO:0004136">
    <property type="term" value="F:deoxyadenosine kinase activity"/>
    <property type="evidence" value="ECO:0007669"/>
    <property type="project" value="UniProtKB-EC"/>
</dbReference>
<dbReference type="GO" id="GO:0005524">
    <property type="term" value="F:ATP binding"/>
    <property type="evidence" value="ECO:0007669"/>
    <property type="project" value="UniProtKB-KW"/>
</dbReference>
<evidence type="ECO:0000256" key="13">
    <source>
        <dbReference type="PIRSR" id="PIRSR000705-3"/>
    </source>
</evidence>
<comment type="caution">
    <text evidence="15">The sequence shown here is derived from an EMBL/GenBank/DDBJ whole genome shotgun (WGS) entry which is preliminary data.</text>
</comment>
<dbReference type="InterPro" id="IPR002624">
    <property type="entry name" value="DCK/DGK"/>
</dbReference>
<feature type="binding site" evidence="13">
    <location>
        <begin position="187"/>
        <end position="191"/>
    </location>
    <ligand>
        <name>ATP</name>
        <dbReference type="ChEBI" id="CHEBI:30616"/>
    </ligand>
</feature>
<evidence type="ECO:0000256" key="2">
    <source>
        <dbReference type="ARBA" id="ARBA00007420"/>
    </source>
</evidence>
<keyword evidence="5 13" id="KW-0547">Nucleotide-binding</keyword>
<dbReference type="PIRSF" id="PIRSF000705">
    <property type="entry name" value="DNK"/>
    <property type="match status" value="1"/>
</dbReference>
<dbReference type="EMBL" id="QUSF01000069">
    <property type="protein sequence ID" value="RLV96744.1"/>
    <property type="molecule type" value="Genomic_DNA"/>
</dbReference>
<reference evidence="15 16" key="1">
    <citation type="journal article" date="2018" name="Proc. R. Soc. B">
        <title>A non-coding region near Follistatin controls head colour polymorphism in the Gouldian finch.</title>
        <authorList>
            <person name="Toomey M.B."/>
            <person name="Marques C.I."/>
            <person name="Andrade P."/>
            <person name="Araujo P.M."/>
            <person name="Sabatino S."/>
            <person name="Gazda M.A."/>
            <person name="Afonso S."/>
            <person name="Lopes R.J."/>
            <person name="Corbo J.C."/>
            <person name="Carneiro M."/>
        </authorList>
    </citation>
    <scope>NUCLEOTIDE SEQUENCE [LARGE SCALE GENOMIC DNA]</scope>
    <source>
        <strain evidence="15">Red01</strain>
        <tissue evidence="15">Muscle</tissue>
    </source>
</reference>
<dbReference type="InterPro" id="IPR031314">
    <property type="entry name" value="DNK_dom"/>
</dbReference>
<feature type="active site" description="Proton acceptor" evidence="12">
    <location>
        <position position="122"/>
    </location>
</feature>
<evidence type="ECO:0000256" key="11">
    <source>
        <dbReference type="ARBA" id="ARBA00048675"/>
    </source>
</evidence>
<protein>
    <recommendedName>
        <fullName evidence="14">Deoxynucleoside kinase domain-containing protein</fullName>
    </recommendedName>
</protein>